<proteinExistence type="predicted"/>
<sequence>MRLRTTLAKLRREKRRAVTVFIIFAFLSIGINFTLSGIGSVVKAIDDFSHIGNVELIAQGVSVENLTQFGEIVNYFYFNDGRVKLNGREYKALIGYGKFRVPKVQSSPDGVFVLAFPKVKKG</sequence>
<feature type="transmembrane region" description="Helical" evidence="1">
    <location>
        <begin position="20"/>
        <end position="42"/>
    </location>
</feature>
<evidence type="ECO:0000313" key="2">
    <source>
        <dbReference type="EMBL" id="ALM76107.1"/>
    </source>
</evidence>
<gene>
    <name evidence="2" type="ORF">TBCH5v1_2208</name>
</gene>
<dbReference type="EMBL" id="CP013050">
    <property type="protein sequence ID" value="ALM76107.1"/>
    <property type="molecule type" value="Genomic_DNA"/>
</dbReference>
<evidence type="ECO:0000256" key="1">
    <source>
        <dbReference type="SAM" id="Phobius"/>
    </source>
</evidence>
<reference evidence="2 3" key="1">
    <citation type="journal article" date="2016" name="Genome Announc.">
        <title>Complete genome sequence of the hyperthermophilic and piezophilic archaeon Thermococcus barophilus Ch5, capable of growth at the expense of hydrogenogenesis from carbon monoxide and formate.</title>
        <authorList>
            <person name="Oger P."/>
            <person name="Sokolova T.G."/>
            <person name="Kozhevnikova D.A."/>
            <person name="Taranov E.A."/>
            <person name="Vannier P."/>
            <person name="Lee H.S."/>
            <person name="Kwon K.K."/>
            <person name="Kang S.G."/>
            <person name="Lee J.H."/>
            <person name="Bonch-Osmolovskaya E.A."/>
            <person name="Lebedinsky A.V."/>
        </authorList>
    </citation>
    <scope>NUCLEOTIDE SEQUENCE [LARGE SCALE GENOMIC DNA]</scope>
    <source>
        <strain evidence="3">Ch5</strain>
    </source>
</reference>
<keyword evidence="1" id="KW-1133">Transmembrane helix</keyword>
<protein>
    <submittedName>
        <fullName evidence="2">Putative permease, containing FtsX domain</fullName>
    </submittedName>
</protein>
<evidence type="ECO:0000313" key="3">
    <source>
        <dbReference type="Proteomes" id="UP000066042"/>
    </source>
</evidence>
<dbReference type="STRING" id="55802.TBCH5v1_2208"/>
<dbReference type="Proteomes" id="UP000066042">
    <property type="component" value="Chromosome"/>
</dbReference>
<keyword evidence="1" id="KW-0472">Membrane</keyword>
<dbReference type="GeneID" id="26137429"/>
<name>A0A0S1XE83_THEBA</name>
<dbReference type="AlphaFoldDB" id="A0A0S1XE83"/>
<organism evidence="2 3">
    <name type="scientific">Thermococcus barophilus</name>
    <dbReference type="NCBI Taxonomy" id="55802"/>
    <lineage>
        <taxon>Archaea</taxon>
        <taxon>Methanobacteriati</taxon>
        <taxon>Methanobacteriota</taxon>
        <taxon>Thermococci</taxon>
        <taxon>Thermococcales</taxon>
        <taxon>Thermococcaceae</taxon>
        <taxon>Thermococcus</taxon>
    </lineage>
</organism>
<accession>A0A0S1XE83</accession>
<dbReference type="RefSeq" id="WP_056934557.1">
    <property type="nucleotide sequence ID" value="NZ_CP013050.1"/>
</dbReference>
<keyword evidence="1" id="KW-0812">Transmembrane</keyword>